<dbReference type="Gramene" id="EOY16131">
    <property type="protein sequence ID" value="EOY16131"/>
    <property type="gene ID" value="TCM_034997"/>
</dbReference>
<sequence>MYAQMVFNKVKRKRNFGGCPSLTSTFSYGREGKATKNVERERGSGQPISISLLKEKKKSWGYDGEEPAVRYTRGKGISATTKAAGAGSHKSAEFGGNALEPIKKNMGVG</sequence>
<accession>A0A061FGF2</accession>
<dbReference type="EMBL" id="CM001886">
    <property type="protein sequence ID" value="EOY16131.1"/>
    <property type="molecule type" value="Genomic_DNA"/>
</dbReference>
<protein>
    <submittedName>
        <fullName evidence="1">Uncharacterized protein</fullName>
    </submittedName>
</protein>
<proteinExistence type="predicted"/>
<reference evidence="1 2" key="1">
    <citation type="journal article" date="2013" name="Genome Biol.">
        <title>The genome sequence of the most widely cultivated cacao type and its use to identify candidate genes regulating pod color.</title>
        <authorList>
            <person name="Motamayor J.C."/>
            <person name="Mockaitis K."/>
            <person name="Schmutz J."/>
            <person name="Haiminen N."/>
            <person name="Iii D.L."/>
            <person name="Cornejo O."/>
            <person name="Findley S.D."/>
            <person name="Zheng P."/>
            <person name="Utro F."/>
            <person name="Royaert S."/>
            <person name="Saski C."/>
            <person name="Jenkins J."/>
            <person name="Podicheti R."/>
            <person name="Zhao M."/>
            <person name="Scheffler B.E."/>
            <person name="Stack J.C."/>
            <person name="Feltus F.A."/>
            <person name="Mustiga G.M."/>
            <person name="Amores F."/>
            <person name="Phillips W."/>
            <person name="Marelli J.P."/>
            <person name="May G.D."/>
            <person name="Shapiro H."/>
            <person name="Ma J."/>
            <person name="Bustamante C.D."/>
            <person name="Schnell R.J."/>
            <person name="Main D."/>
            <person name="Gilbert D."/>
            <person name="Parida L."/>
            <person name="Kuhn D.N."/>
        </authorList>
    </citation>
    <scope>NUCLEOTIDE SEQUENCE [LARGE SCALE GENOMIC DNA]</scope>
    <source>
        <strain evidence="2">cv. Matina 1-6</strain>
    </source>
</reference>
<dbReference type="InParanoid" id="A0A061FGF2"/>
<dbReference type="HOGENOM" id="CLU_2188771_0_0_1"/>
<keyword evidence="2" id="KW-1185">Reference proteome</keyword>
<dbReference type="AlphaFoldDB" id="A0A061FGF2"/>
<gene>
    <name evidence="1" type="ORF">TCM_034997</name>
</gene>
<dbReference type="Proteomes" id="UP000026915">
    <property type="component" value="Chromosome 8"/>
</dbReference>
<organism evidence="1 2">
    <name type="scientific">Theobroma cacao</name>
    <name type="common">Cacao</name>
    <name type="synonym">Cocoa</name>
    <dbReference type="NCBI Taxonomy" id="3641"/>
    <lineage>
        <taxon>Eukaryota</taxon>
        <taxon>Viridiplantae</taxon>
        <taxon>Streptophyta</taxon>
        <taxon>Embryophyta</taxon>
        <taxon>Tracheophyta</taxon>
        <taxon>Spermatophyta</taxon>
        <taxon>Magnoliopsida</taxon>
        <taxon>eudicotyledons</taxon>
        <taxon>Gunneridae</taxon>
        <taxon>Pentapetalae</taxon>
        <taxon>rosids</taxon>
        <taxon>malvids</taxon>
        <taxon>Malvales</taxon>
        <taxon>Malvaceae</taxon>
        <taxon>Byttnerioideae</taxon>
        <taxon>Theobroma</taxon>
    </lineage>
</organism>
<evidence type="ECO:0000313" key="1">
    <source>
        <dbReference type="EMBL" id="EOY16131.1"/>
    </source>
</evidence>
<evidence type="ECO:0000313" key="2">
    <source>
        <dbReference type="Proteomes" id="UP000026915"/>
    </source>
</evidence>
<name>A0A061FGF2_THECC</name>